<dbReference type="Pfam" id="PF00516">
    <property type="entry name" value="GP120"/>
    <property type="match status" value="1"/>
</dbReference>
<keyword evidence="5" id="KW-1161">Viral attachment to host cell</keyword>
<keyword evidence="8" id="KW-1015">Disulfide bond</keyword>
<dbReference type="Gene3D" id="2.170.40.20">
    <property type="entry name" value="Human immunodeficiency virus 1, Gp160, envelope glycoprotein"/>
    <property type="match status" value="1"/>
</dbReference>
<comment type="subcellular location">
    <subcellularLocation>
        <location evidence="1">Virion membrane</location>
    </subcellularLocation>
</comment>
<proteinExistence type="predicted"/>
<keyword evidence="4" id="KW-1162">Viral penetration into host cytoplasm</keyword>
<keyword evidence="7" id="KW-0472">Membrane</keyword>
<evidence type="ECO:0000256" key="9">
    <source>
        <dbReference type="ARBA" id="ARBA00023180"/>
    </source>
</evidence>
<dbReference type="GO" id="GO:0019062">
    <property type="term" value="P:virion attachment to host cell"/>
    <property type="evidence" value="ECO:0007669"/>
    <property type="project" value="UniProtKB-KW"/>
</dbReference>
<evidence type="ECO:0000256" key="7">
    <source>
        <dbReference type="ARBA" id="ARBA00023136"/>
    </source>
</evidence>
<evidence type="ECO:0000256" key="2">
    <source>
        <dbReference type="ARBA" id="ARBA00022506"/>
    </source>
</evidence>
<dbReference type="GO" id="GO:0019031">
    <property type="term" value="C:viral envelope"/>
    <property type="evidence" value="ECO:0007669"/>
    <property type="project" value="UniProtKB-KW"/>
</dbReference>
<dbReference type="InterPro" id="IPR036377">
    <property type="entry name" value="Gp120_core_sf"/>
</dbReference>
<dbReference type="GO" id="GO:0046718">
    <property type="term" value="P:symbiont entry into host cell"/>
    <property type="evidence" value="ECO:0007669"/>
    <property type="project" value="UniProtKB-KW"/>
</dbReference>
<dbReference type="GO" id="GO:0055036">
    <property type="term" value="C:virion membrane"/>
    <property type="evidence" value="ECO:0007669"/>
    <property type="project" value="UniProtKB-SubCell"/>
</dbReference>
<keyword evidence="12" id="KW-0261">Viral envelope protein</keyword>
<evidence type="ECO:0000256" key="10">
    <source>
        <dbReference type="ARBA" id="ARBA00023296"/>
    </source>
</evidence>
<evidence type="ECO:0000256" key="4">
    <source>
        <dbReference type="ARBA" id="ARBA00022595"/>
    </source>
</evidence>
<gene>
    <name evidence="12" type="primary">env</name>
</gene>
<keyword evidence="2" id="KW-1168">Fusion of virus membrane with host membrane</keyword>
<evidence type="ECO:0000259" key="11">
    <source>
        <dbReference type="Pfam" id="PF00516"/>
    </source>
</evidence>
<feature type="non-terminal residue" evidence="12">
    <location>
        <position position="162"/>
    </location>
</feature>
<name>Q698V8_HV1</name>
<feature type="domain" description="Human immunodeficiency virus 1 envelope glycoprotein Gp120" evidence="11">
    <location>
        <begin position="1"/>
        <end position="162"/>
    </location>
</feature>
<protein>
    <submittedName>
        <fullName evidence="12">Envelope glycoprotein</fullName>
    </submittedName>
</protein>
<dbReference type="InterPro" id="IPR000777">
    <property type="entry name" value="HIV1_Gp120"/>
</dbReference>
<keyword evidence="9" id="KW-0325">Glycoprotein</keyword>
<keyword evidence="3" id="KW-0945">Host-virus interaction</keyword>
<keyword evidence="6" id="KW-0946">Virion</keyword>
<evidence type="ECO:0000256" key="6">
    <source>
        <dbReference type="ARBA" id="ARBA00022844"/>
    </source>
</evidence>
<evidence type="ECO:0000313" key="12">
    <source>
        <dbReference type="EMBL" id="AAT07348.1"/>
    </source>
</evidence>
<evidence type="ECO:0000256" key="8">
    <source>
        <dbReference type="ARBA" id="ARBA00023157"/>
    </source>
</evidence>
<evidence type="ECO:0000256" key="1">
    <source>
        <dbReference type="ARBA" id="ARBA00004182"/>
    </source>
</evidence>
<evidence type="ECO:0000256" key="5">
    <source>
        <dbReference type="ARBA" id="ARBA00022804"/>
    </source>
</evidence>
<organism evidence="12">
    <name type="scientific">Human immunodeficiency virus type 1</name>
    <name type="common">HIV-1</name>
    <dbReference type="NCBI Taxonomy" id="11676"/>
    <lineage>
        <taxon>Viruses</taxon>
        <taxon>Riboviria</taxon>
        <taxon>Pararnavirae</taxon>
        <taxon>Artverviricota</taxon>
        <taxon>Revtraviricetes</taxon>
        <taxon>Ortervirales</taxon>
        <taxon>Retroviridae</taxon>
        <taxon>Orthoretrovirinae</taxon>
        <taxon>Lentivirus</taxon>
        <taxon>Lentivirus humimdef1</taxon>
    </lineage>
</organism>
<organismHost>
    <name type="scientific">Homo sapiens</name>
    <name type="common">Human</name>
    <dbReference type="NCBI Taxonomy" id="9606"/>
</organismHost>
<keyword evidence="10" id="KW-1160">Virus entry into host cell</keyword>
<feature type="non-terminal residue" evidence="12">
    <location>
        <position position="1"/>
    </location>
</feature>
<reference evidence="12" key="1">
    <citation type="journal article" date="2004" name="J. Acquir. Immune Defic. Syndr. Hum. Retrovirol.">
        <title>Genetic Diversity of HIV Type 1 in Rural Eastern Cameroon.</title>
        <authorList>
            <person name="Ndembi N."/>
            <person name="Takehisa J."/>
            <person name="Zekeng L."/>
            <person name="Kobayashi E."/>
            <person name="Ngansop C."/>
            <person name="Songok E.M."/>
            <person name="Kageyama S."/>
            <person name="Takemura T."/>
            <person name="Ido E."/>
            <person name="Hayami M."/>
            <person name="Kaptue L."/>
            <person name="Ichimura H."/>
        </authorList>
    </citation>
    <scope>NUCLEOTIDE SEQUENCE</scope>
    <source>
        <strain evidence="12">02CM319</strain>
    </source>
</reference>
<accession>Q698V8</accession>
<dbReference type="SUPFAM" id="SSF56502">
    <property type="entry name" value="gp120 core"/>
    <property type="match status" value="1"/>
</dbReference>
<dbReference type="EMBL" id="AY541028">
    <property type="protein sequence ID" value="AAT07348.1"/>
    <property type="molecule type" value="Genomic_DNA"/>
</dbReference>
<sequence>FAIFKCNNSDFDGKGKCRNITVVTCTHGIKPTVSTQLILNGTLSEGKIRIMGQNITNTGKNIIVTLNISSNIIINCERPQIERQEIQIGPMAWYSMSIKNEKHLNSSRLAFCTYNTTEWGETLKRTAERYLELVNNTKPNISMIFTNSSGGEAEVTHLHFNC</sequence>
<evidence type="ECO:0000256" key="3">
    <source>
        <dbReference type="ARBA" id="ARBA00022581"/>
    </source>
</evidence>
<dbReference type="GO" id="GO:0039663">
    <property type="term" value="P:membrane fusion involved in viral entry into host cell"/>
    <property type="evidence" value="ECO:0007669"/>
    <property type="project" value="UniProtKB-KW"/>
</dbReference>